<keyword evidence="6 10" id="KW-1133">Transmembrane helix</keyword>
<evidence type="ECO:0000256" key="1">
    <source>
        <dbReference type="ARBA" id="ARBA00004651"/>
    </source>
</evidence>
<dbReference type="GO" id="GO:0009103">
    <property type="term" value="P:lipopolysaccharide biosynthetic process"/>
    <property type="evidence" value="ECO:0007669"/>
    <property type="project" value="UniProtKB-ARBA"/>
</dbReference>
<dbReference type="Pfam" id="PF14559">
    <property type="entry name" value="TPR_19"/>
    <property type="match status" value="1"/>
</dbReference>
<evidence type="ECO:0000256" key="9">
    <source>
        <dbReference type="SAM" id="MobiDB-lite"/>
    </source>
</evidence>
<feature type="transmembrane region" description="Helical" evidence="10">
    <location>
        <begin position="20"/>
        <end position="38"/>
    </location>
</feature>
<dbReference type="AlphaFoldDB" id="A0A956NBV7"/>
<dbReference type="GO" id="GO:0005886">
    <property type="term" value="C:plasma membrane"/>
    <property type="evidence" value="ECO:0007669"/>
    <property type="project" value="UniProtKB-SubCell"/>
</dbReference>
<dbReference type="SUPFAM" id="SSF48452">
    <property type="entry name" value="TPR-like"/>
    <property type="match status" value="1"/>
</dbReference>
<name>A0A956NBV7_UNCEI</name>
<keyword evidence="2" id="KW-1003">Cell membrane</keyword>
<evidence type="ECO:0000256" key="5">
    <source>
        <dbReference type="ARBA" id="ARBA00022692"/>
    </source>
</evidence>
<feature type="transmembrane region" description="Helical" evidence="10">
    <location>
        <begin position="441"/>
        <end position="458"/>
    </location>
</feature>
<dbReference type="EMBL" id="JAGQHS010000042">
    <property type="protein sequence ID" value="MCA9756103.1"/>
    <property type="molecule type" value="Genomic_DNA"/>
</dbReference>
<reference evidence="11" key="2">
    <citation type="journal article" date="2021" name="Microbiome">
        <title>Successional dynamics and alternative stable states in a saline activated sludge microbial community over 9 years.</title>
        <authorList>
            <person name="Wang Y."/>
            <person name="Ye J."/>
            <person name="Ju F."/>
            <person name="Liu L."/>
            <person name="Boyd J.A."/>
            <person name="Deng Y."/>
            <person name="Parks D.H."/>
            <person name="Jiang X."/>
            <person name="Yin X."/>
            <person name="Woodcroft B.J."/>
            <person name="Tyson G.W."/>
            <person name="Hugenholtz P."/>
            <person name="Polz M.F."/>
            <person name="Zhang T."/>
        </authorList>
    </citation>
    <scope>NUCLEOTIDE SEQUENCE</scope>
    <source>
        <strain evidence="11">HKST-UBA02</strain>
    </source>
</reference>
<evidence type="ECO:0000313" key="12">
    <source>
        <dbReference type="Proteomes" id="UP000739538"/>
    </source>
</evidence>
<comment type="subcellular location">
    <subcellularLocation>
        <location evidence="1">Cell membrane</location>
        <topology evidence="1">Multi-pass membrane protein</topology>
    </subcellularLocation>
</comment>
<dbReference type="InterPro" id="IPR019734">
    <property type="entry name" value="TPR_rpt"/>
</dbReference>
<organism evidence="11 12">
    <name type="scientific">Eiseniibacteriota bacterium</name>
    <dbReference type="NCBI Taxonomy" id="2212470"/>
    <lineage>
        <taxon>Bacteria</taxon>
        <taxon>Candidatus Eiseniibacteriota</taxon>
    </lineage>
</organism>
<dbReference type="PROSITE" id="PS50005">
    <property type="entry name" value="TPR"/>
    <property type="match status" value="1"/>
</dbReference>
<accession>A0A956NBV7</accession>
<feature type="transmembrane region" description="Helical" evidence="10">
    <location>
        <begin position="181"/>
        <end position="214"/>
    </location>
</feature>
<feature type="region of interest" description="Disordered" evidence="9">
    <location>
        <begin position="221"/>
        <end position="256"/>
    </location>
</feature>
<feature type="repeat" description="TPR" evidence="8">
    <location>
        <begin position="520"/>
        <end position="553"/>
    </location>
</feature>
<evidence type="ECO:0000256" key="4">
    <source>
        <dbReference type="ARBA" id="ARBA00022679"/>
    </source>
</evidence>
<evidence type="ECO:0000256" key="10">
    <source>
        <dbReference type="SAM" id="Phobius"/>
    </source>
</evidence>
<dbReference type="PANTHER" id="PTHR33908">
    <property type="entry name" value="MANNOSYLTRANSFERASE YKCB-RELATED"/>
    <property type="match status" value="1"/>
</dbReference>
<keyword evidence="7 10" id="KW-0472">Membrane</keyword>
<proteinExistence type="predicted"/>
<feature type="transmembrane region" description="Helical" evidence="10">
    <location>
        <begin position="494"/>
        <end position="511"/>
    </location>
</feature>
<reference evidence="11" key="1">
    <citation type="submission" date="2020-04" db="EMBL/GenBank/DDBJ databases">
        <authorList>
            <person name="Zhang T."/>
        </authorList>
    </citation>
    <scope>NUCLEOTIDE SEQUENCE</scope>
    <source>
        <strain evidence="11">HKST-UBA02</strain>
    </source>
</reference>
<sequence>MSGVGGVSGREAELGGWRRWGLRTGVLFLVPLLIRAVVHRQLSGDPFYAHLFVDARIYHEIARVLADGSQQMTGPHWQPPFYPTFVSWIYRAFGPDPDAVRWVQMVFGSIGAVWVHGIATRLVSARAGWIAWAAVAFSGPLVFFDLQLLPASLAVFLLLAVVRLLVAYAKGDGQLRRFGAWGFHCTVVVTGVLSGLAALTVGNLILLPALAVPWLLARGDRGKEPGEESGGKLEGERGGKLERERGRKLEGERERDRRGASRIRGVSMAPIVSIAIFLIAWCAPLLWNTAQNYEVSHEFIPISYNGGINFWIGNNPNYDDTVSIRPGRAWQRLTAEPLEAGKTGYRAQSDFFFEKSSRWMADDPGAAVGLLAKKTHLFLRGDELARNQEIYPFRLHSSLLSVLLFVHGIAFPSGLLLPLALVGVCVVLTWPPRGSVGPLRILAGFTILYGASVVAFFVTSRYRVPLYPLFAVFGGLAVDRFLGLTGVSARTQRVTMLVLLAAGLLIANLGVPKMAAEPSSDTRYDLGLAYQMEGATEKAMAEYETAIRLNPENTEAHNNLAGLLLSAGDAHAARRHLESVVRAYPGDVSARLNLTRACLALGDLAAARRVIGPVAERLPGDERVRALLNEISRAESRSSDR</sequence>
<feature type="transmembrane region" description="Helical" evidence="10">
    <location>
        <begin position="151"/>
        <end position="169"/>
    </location>
</feature>
<keyword evidence="8" id="KW-0802">TPR repeat</keyword>
<feature type="transmembrane region" description="Helical" evidence="10">
    <location>
        <begin position="125"/>
        <end position="144"/>
    </location>
</feature>
<dbReference type="Gene3D" id="1.25.40.10">
    <property type="entry name" value="Tetratricopeptide repeat domain"/>
    <property type="match status" value="1"/>
</dbReference>
<evidence type="ECO:0000256" key="7">
    <source>
        <dbReference type="ARBA" id="ARBA00023136"/>
    </source>
</evidence>
<gene>
    <name evidence="11" type="ORF">KDA27_09895</name>
</gene>
<feature type="transmembrane region" description="Helical" evidence="10">
    <location>
        <begin position="265"/>
        <end position="287"/>
    </location>
</feature>
<protein>
    <submittedName>
        <fullName evidence="11">Tetratricopeptide repeat protein</fullName>
    </submittedName>
</protein>
<evidence type="ECO:0000256" key="6">
    <source>
        <dbReference type="ARBA" id="ARBA00022989"/>
    </source>
</evidence>
<comment type="caution">
    <text evidence="11">The sequence shown here is derived from an EMBL/GenBank/DDBJ whole genome shotgun (WGS) entry which is preliminary data.</text>
</comment>
<dbReference type="Proteomes" id="UP000739538">
    <property type="component" value="Unassembled WGS sequence"/>
</dbReference>
<evidence type="ECO:0000256" key="8">
    <source>
        <dbReference type="PROSITE-ProRule" id="PRU00339"/>
    </source>
</evidence>
<dbReference type="PANTHER" id="PTHR33908:SF11">
    <property type="entry name" value="MEMBRANE PROTEIN"/>
    <property type="match status" value="1"/>
</dbReference>
<keyword evidence="3" id="KW-0328">Glycosyltransferase</keyword>
<evidence type="ECO:0000256" key="2">
    <source>
        <dbReference type="ARBA" id="ARBA00022475"/>
    </source>
</evidence>
<feature type="transmembrane region" description="Helical" evidence="10">
    <location>
        <begin position="464"/>
        <end position="482"/>
    </location>
</feature>
<evidence type="ECO:0000256" key="3">
    <source>
        <dbReference type="ARBA" id="ARBA00022676"/>
    </source>
</evidence>
<dbReference type="GO" id="GO:0016763">
    <property type="term" value="F:pentosyltransferase activity"/>
    <property type="evidence" value="ECO:0007669"/>
    <property type="project" value="TreeGrafter"/>
</dbReference>
<feature type="transmembrane region" description="Helical" evidence="10">
    <location>
        <begin position="402"/>
        <end position="429"/>
    </location>
</feature>
<keyword evidence="5 10" id="KW-0812">Transmembrane</keyword>
<dbReference type="InterPro" id="IPR011990">
    <property type="entry name" value="TPR-like_helical_dom_sf"/>
</dbReference>
<dbReference type="Pfam" id="PF13414">
    <property type="entry name" value="TPR_11"/>
    <property type="match status" value="1"/>
</dbReference>
<keyword evidence="4" id="KW-0808">Transferase</keyword>
<evidence type="ECO:0000313" key="11">
    <source>
        <dbReference type="EMBL" id="MCA9756103.1"/>
    </source>
</evidence>
<dbReference type="SMART" id="SM00028">
    <property type="entry name" value="TPR"/>
    <property type="match status" value="2"/>
</dbReference>
<dbReference type="InterPro" id="IPR050297">
    <property type="entry name" value="LipidA_mod_glycosyltrf_83"/>
</dbReference>
<dbReference type="PROSITE" id="PS50293">
    <property type="entry name" value="TPR_REGION"/>
    <property type="match status" value="1"/>
</dbReference>